<evidence type="ECO:0000313" key="2">
    <source>
        <dbReference type="EMBL" id="KGB21942.1"/>
    </source>
</evidence>
<proteinExistence type="predicted"/>
<gene>
    <name evidence="2" type="ORF">AtDm6_2708</name>
</gene>
<reference evidence="2 3" key="1">
    <citation type="submission" date="2014-06" db="EMBL/GenBank/DDBJ databases">
        <title>Functional and comparative genomic analyses of the Drosophila gut microbiota identify candidate symbiosis factors.</title>
        <authorList>
            <person name="Newell P.D."/>
            <person name="Chaston J.M."/>
            <person name="Douglas A.E."/>
        </authorList>
    </citation>
    <scope>NUCLEOTIDE SEQUENCE [LARGE SCALE GENOMIC DNA]</scope>
    <source>
        <strain evidence="2 3">DmCS_006</strain>
    </source>
</reference>
<dbReference type="Proteomes" id="UP000029448">
    <property type="component" value="Unassembled WGS sequence"/>
</dbReference>
<name>A0A094YKS4_9PROT</name>
<organism evidence="2 3">
    <name type="scientific">Acetobacter tropicalis</name>
    <dbReference type="NCBI Taxonomy" id="104102"/>
    <lineage>
        <taxon>Bacteria</taxon>
        <taxon>Pseudomonadati</taxon>
        <taxon>Pseudomonadota</taxon>
        <taxon>Alphaproteobacteria</taxon>
        <taxon>Acetobacterales</taxon>
        <taxon>Acetobacteraceae</taxon>
        <taxon>Acetobacter</taxon>
    </lineage>
</organism>
<sequence length="78" mass="8588">MPGIPLSSERSTSTDRTVASRHNGALGGRPRKGETSEEARLRRFHMVEKEVIPSENGQSATVITYATHPEQQERLSGL</sequence>
<protein>
    <submittedName>
        <fullName evidence="2">Phage antirepressor protein</fullName>
    </submittedName>
</protein>
<evidence type="ECO:0000256" key="1">
    <source>
        <dbReference type="SAM" id="MobiDB-lite"/>
    </source>
</evidence>
<keyword evidence="3" id="KW-1185">Reference proteome</keyword>
<dbReference type="AlphaFoldDB" id="A0A094YKS4"/>
<dbReference type="EMBL" id="JOKM01000093">
    <property type="protein sequence ID" value="KGB21942.1"/>
    <property type="molecule type" value="Genomic_DNA"/>
</dbReference>
<comment type="caution">
    <text evidence="2">The sequence shown here is derived from an EMBL/GenBank/DDBJ whole genome shotgun (WGS) entry which is preliminary data.</text>
</comment>
<accession>A0A094YKS4</accession>
<dbReference type="RefSeq" id="WP_035381476.1">
    <property type="nucleotide sequence ID" value="NZ_JOKM01000093.1"/>
</dbReference>
<feature type="compositionally biased region" description="Polar residues" evidence="1">
    <location>
        <begin position="8"/>
        <end position="17"/>
    </location>
</feature>
<evidence type="ECO:0000313" key="3">
    <source>
        <dbReference type="Proteomes" id="UP000029448"/>
    </source>
</evidence>
<dbReference type="PATRIC" id="fig|104102.7.peg.2672"/>
<feature type="region of interest" description="Disordered" evidence="1">
    <location>
        <begin position="1"/>
        <end position="39"/>
    </location>
</feature>